<evidence type="ECO:0008006" key="5">
    <source>
        <dbReference type="Google" id="ProtNLM"/>
    </source>
</evidence>
<dbReference type="NCBIfam" id="TIGR03342">
    <property type="entry name" value="dsrC_tusE_dsvC"/>
    <property type="match status" value="1"/>
</dbReference>
<dbReference type="EMBL" id="BARW01003717">
    <property type="protein sequence ID" value="GAI70315.1"/>
    <property type="molecule type" value="Genomic_DNA"/>
</dbReference>
<organism evidence="4">
    <name type="scientific">marine sediment metagenome</name>
    <dbReference type="NCBI Taxonomy" id="412755"/>
    <lineage>
        <taxon>unclassified sequences</taxon>
        <taxon>metagenomes</taxon>
        <taxon>ecological metagenomes</taxon>
    </lineage>
</organism>
<dbReference type="SUPFAM" id="SSF69721">
    <property type="entry name" value="DsrC, the gamma subunit of dissimilatory sulfite reductase"/>
    <property type="match status" value="1"/>
</dbReference>
<evidence type="ECO:0000313" key="4">
    <source>
        <dbReference type="EMBL" id="GAI70315.1"/>
    </source>
</evidence>
<dbReference type="PIRSF" id="PIRSF006223">
    <property type="entry name" value="DsrC_TusE"/>
    <property type="match status" value="1"/>
</dbReference>
<keyword evidence="3" id="KW-0963">Cytoplasm</keyword>
<dbReference type="InterPro" id="IPR025526">
    <property type="entry name" value="DsrC-like_dom_sf"/>
</dbReference>
<dbReference type="GO" id="GO:0005737">
    <property type="term" value="C:cytoplasm"/>
    <property type="evidence" value="ECO:0007669"/>
    <property type="project" value="UniProtKB-SubCell"/>
</dbReference>
<dbReference type="GO" id="GO:0097163">
    <property type="term" value="F:sulfur carrier activity"/>
    <property type="evidence" value="ECO:0007669"/>
    <property type="project" value="TreeGrafter"/>
</dbReference>
<dbReference type="InterPro" id="IPR042072">
    <property type="entry name" value="DsrC-like_C"/>
</dbReference>
<evidence type="ECO:0000256" key="3">
    <source>
        <dbReference type="ARBA" id="ARBA00022490"/>
    </source>
</evidence>
<dbReference type="Pfam" id="PF04358">
    <property type="entry name" value="DsrC"/>
    <property type="match status" value="1"/>
</dbReference>
<dbReference type="PANTHER" id="PTHR37010:SF1">
    <property type="entry name" value="SULFURTRANSFERASE TUSE"/>
    <property type="match status" value="1"/>
</dbReference>
<dbReference type="PANTHER" id="PTHR37010">
    <property type="entry name" value="SULFURTRANSFERASE TUSE"/>
    <property type="match status" value="1"/>
</dbReference>
<protein>
    <recommendedName>
        <fullName evidence="5">TusE/DsrC/DsvC family sulfur relay protein</fullName>
    </recommendedName>
</protein>
<dbReference type="InterPro" id="IPR007453">
    <property type="entry name" value="DsrC/TusE"/>
</dbReference>
<accession>X1S4E6</accession>
<dbReference type="Gene3D" id="3.30.1420.10">
    <property type="match status" value="1"/>
</dbReference>
<dbReference type="AlphaFoldDB" id="X1S4E6"/>
<reference evidence="4" key="1">
    <citation type="journal article" date="2014" name="Front. Microbiol.">
        <title>High frequency of phylogenetically diverse reductive dehalogenase-homologous genes in deep subseafloor sedimentary metagenomes.</title>
        <authorList>
            <person name="Kawai M."/>
            <person name="Futagami T."/>
            <person name="Toyoda A."/>
            <person name="Takaki Y."/>
            <person name="Nishi S."/>
            <person name="Hori S."/>
            <person name="Arai W."/>
            <person name="Tsubouchi T."/>
            <person name="Morono Y."/>
            <person name="Uchiyama I."/>
            <person name="Ito T."/>
            <person name="Fujiyama A."/>
            <person name="Inagaki F."/>
            <person name="Takami H."/>
        </authorList>
    </citation>
    <scope>NUCLEOTIDE SEQUENCE</scope>
    <source>
        <strain evidence="4">Expedition CK06-06</strain>
    </source>
</reference>
<comment type="similarity">
    <text evidence="2">Belongs to the DsrC/TusE family.</text>
</comment>
<dbReference type="InterPro" id="IPR043163">
    <property type="entry name" value="DsrC-like_N"/>
</dbReference>
<comment type="caution">
    <text evidence="4">The sequence shown here is derived from an EMBL/GenBank/DDBJ whole genome shotgun (WGS) entry which is preliminary data.</text>
</comment>
<dbReference type="Gene3D" id="1.10.10.370">
    <property type="entry name" value="DsrC-like protein, C-terminal domain"/>
    <property type="match status" value="1"/>
</dbReference>
<dbReference type="GO" id="GO:0002143">
    <property type="term" value="P:tRNA wobble position uridine thiolation"/>
    <property type="evidence" value="ECO:0007669"/>
    <property type="project" value="TreeGrafter"/>
</dbReference>
<name>X1S4E6_9ZZZZ</name>
<gene>
    <name evidence="4" type="ORF">S12H4_09251</name>
</gene>
<evidence type="ECO:0000256" key="1">
    <source>
        <dbReference type="ARBA" id="ARBA00004496"/>
    </source>
</evidence>
<sequence>MATVEFKGNTWTVDEDGFIDDFNNWNEDWVEYVKGTEGVEEITDDHWKVINYLQDYYKQYGLAPMIRLLTKKTDFKLKYIYELFPSGPAKGACKMAGLPKPTGCV</sequence>
<comment type="subcellular location">
    <subcellularLocation>
        <location evidence="1">Cytoplasm</location>
    </subcellularLocation>
</comment>
<proteinExistence type="inferred from homology"/>
<evidence type="ECO:0000256" key="2">
    <source>
        <dbReference type="ARBA" id="ARBA00005718"/>
    </source>
</evidence>